<dbReference type="SUPFAM" id="SSF55785">
    <property type="entry name" value="PYP-like sensor domain (PAS domain)"/>
    <property type="match status" value="1"/>
</dbReference>
<dbReference type="Gene3D" id="3.30.565.10">
    <property type="entry name" value="Histidine kinase-like ATPase, C-terminal domain"/>
    <property type="match status" value="1"/>
</dbReference>
<dbReference type="SMART" id="SM00387">
    <property type="entry name" value="HATPase_c"/>
    <property type="match status" value="1"/>
</dbReference>
<gene>
    <name evidence="8" type="ORF">DM868_11240</name>
</gene>
<protein>
    <recommendedName>
        <fullName evidence="2">histidine kinase</fullName>
        <ecNumber evidence="2">2.7.13.3</ecNumber>
    </recommendedName>
</protein>
<evidence type="ECO:0000256" key="3">
    <source>
        <dbReference type="ARBA" id="ARBA00022553"/>
    </source>
</evidence>
<dbReference type="SMART" id="SM00091">
    <property type="entry name" value="PAS"/>
    <property type="match status" value="1"/>
</dbReference>
<dbReference type="SUPFAM" id="SSF55874">
    <property type="entry name" value="ATPase domain of HSP90 chaperone/DNA topoisomerase II/histidine kinase"/>
    <property type="match status" value="1"/>
</dbReference>
<dbReference type="InterPro" id="IPR052162">
    <property type="entry name" value="Sensor_kinase/Photoreceptor"/>
</dbReference>
<evidence type="ECO:0000259" key="6">
    <source>
        <dbReference type="PROSITE" id="PS50109"/>
    </source>
</evidence>
<proteinExistence type="predicted"/>
<keyword evidence="3" id="KW-0597">Phosphoprotein</keyword>
<dbReference type="PANTHER" id="PTHR43304:SF1">
    <property type="entry name" value="PAC DOMAIN-CONTAINING PROTEIN"/>
    <property type="match status" value="1"/>
</dbReference>
<dbReference type="CDD" id="cd00130">
    <property type="entry name" value="PAS"/>
    <property type="match status" value="1"/>
</dbReference>
<dbReference type="InterPro" id="IPR005467">
    <property type="entry name" value="His_kinase_dom"/>
</dbReference>
<dbReference type="PRINTS" id="PR00344">
    <property type="entry name" value="BCTRLSENSOR"/>
</dbReference>
<dbReference type="RefSeq" id="WP_137276971.1">
    <property type="nucleotide sequence ID" value="NZ_QKNX01000004.1"/>
</dbReference>
<dbReference type="InterPro" id="IPR004358">
    <property type="entry name" value="Sig_transdc_His_kin-like_C"/>
</dbReference>
<dbReference type="InterPro" id="IPR013655">
    <property type="entry name" value="PAS_fold_3"/>
</dbReference>
<comment type="caution">
    <text evidence="8">The sequence shown here is derived from an EMBL/GenBank/DDBJ whole genome shotgun (WGS) entry which is preliminary data.</text>
</comment>
<feature type="domain" description="PAS" evidence="7">
    <location>
        <begin position="6"/>
        <end position="79"/>
    </location>
</feature>
<dbReference type="GO" id="GO:0004673">
    <property type="term" value="F:protein histidine kinase activity"/>
    <property type="evidence" value="ECO:0007669"/>
    <property type="project" value="UniProtKB-EC"/>
</dbReference>
<dbReference type="EMBL" id="QKNX01000004">
    <property type="protein sequence ID" value="TKR25332.1"/>
    <property type="molecule type" value="Genomic_DNA"/>
</dbReference>
<dbReference type="Pfam" id="PF02518">
    <property type="entry name" value="HATPase_c"/>
    <property type="match status" value="1"/>
</dbReference>
<dbReference type="InterPro" id="IPR035965">
    <property type="entry name" value="PAS-like_dom_sf"/>
</dbReference>
<dbReference type="PROSITE" id="PS50109">
    <property type="entry name" value="HIS_KIN"/>
    <property type="match status" value="1"/>
</dbReference>
<keyword evidence="5" id="KW-0418">Kinase</keyword>
<keyword evidence="4" id="KW-0808">Transferase</keyword>
<keyword evidence="9" id="KW-1185">Reference proteome</keyword>
<dbReference type="InterPro" id="IPR003594">
    <property type="entry name" value="HATPase_dom"/>
</dbReference>
<dbReference type="EC" id="2.7.13.3" evidence="2"/>
<evidence type="ECO:0000256" key="2">
    <source>
        <dbReference type="ARBA" id="ARBA00012438"/>
    </source>
</evidence>
<evidence type="ECO:0000256" key="4">
    <source>
        <dbReference type="ARBA" id="ARBA00022679"/>
    </source>
</evidence>
<reference evidence="8 9" key="1">
    <citation type="submission" date="2019-04" db="EMBL/GenBank/DDBJ databases">
        <title>Natronomonas sp. F20-122 a newhaloarchaeon isolated from a saline saltern of Isla Bacuta, Huelva, Spain.</title>
        <authorList>
            <person name="Duran-Viseras A."/>
            <person name="Sanchez-Porro C."/>
            <person name="Ventosa A."/>
        </authorList>
    </citation>
    <scope>NUCLEOTIDE SEQUENCE [LARGE SCALE GENOMIC DNA]</scope>
    <source>
        <strain evidence="8 9">F20-122</strain>
    </source>
</reference>
<dbReference type="PROSITE" id="PS50112">
    <property type="entry name" value="PAS"/>
    <property type="match status" value="1"/>
</dbReference>
<dbReference type="Gene3D" id="3.30.450.20">
    <property type="entry name" value="PAS domain"/>
    <property type="match status" value="1"/>
</dbReference>
<name>A0A4U5J8E0_9EURY</name>
<sequence length="358" mass="40010">MSDQNKTSALQRVCAAFPGVVWLRTHDMSRISYVNPAVGDVFGITPEDIYAEPGTYIEAIHPDDRSEYRTLLETVRDRASEDDLHQRWEIEYRLCDDRANERILETIFPVEVRDETPLSWAGFTRDIPEQHADRAILELQVDQLELLNQVVRHDIRNEVNLGLDIIRSATRRGEIDEEHFERVQNILHHVSELTKTARDMTDMITTLSDEPDPIGLAPTLKREVATISAVSEGTTITIEGEIPDVDVRVNELLSAVFRNLLTNAIQHSDSDDPMVTVSCTTLDGRIAVHIADDGPGIPDDKKELIFESGRTLVGSSGTGFGLPLVETLLAQYGGDIYVSDNEPRGCVFTVLLPLVRAT</sequence>
<dbReference type="AlphaFoldDB" id="A0A4U5J8E0"/>
<dbReference type="InterPro" id="IPR036890">
    <property type="entry name" value="HATPase_C_sf"/>
</dbReference>
<dbReference type="PANTHER" id="PTHR43304">
    <property type="entry name" value="PHYTOCHROME-LIKE PROTEIN CPH1"/>
    <property type="match status" value="1"/>
</dbReference>
<evidence type="ECO:0000313" key="8">
    <source>
        <dbReference type="EMBL" id="TKR25332.1"/>
    </source>
</evidence>
<dbReference type="Proteomes" id="UP000308037">
    <property type="component" value="Unassembled WGS sequence"/>
</dbReference>
<evidence type="ECO:0000313" key="9">
    <source>
        <dbReference type="Proteomes" id="UP000308037"/>
    </source>
</evidence>
<evidence type="ECO:0000259" key="7">
    <source>
        <dbReference type="PROSITE" id="PS50112"/>
    </source>
</evidence>
<accession>A0A4U5J8E0</accession>
<dbReference type="InterPro" id="IPR000014">
    <property type="entry name" value="PAS"/>
</dbReference>
<evidence type="ECO:0000256" key="1">
    <source>
        <dbReference type="ARBA" id="ARBA00000085"/>
    </source>
</evidence>
<dbReference type="Pfam" id="PF08447">
    <property type="entry name" value="PAS_3"/>
    <property type="match status" value="1"/>
</dbReference>
<dbReference type="OrthoDB" id="3369at2157"/>
<comment type="catalytic activity">
    <reaction evidence="1">
        <text>ATP + protein L-histidine = ADP + protein N-phospho-L-histidine.</text>
        <dbReference type="EC" id="2.7.13.3"/>
    </reaction>
</comment>
<dbReference type="CDD" id="cd00075">
    <property type="entry name" value="HATPase"/>
    <property type="match status" value="1"/>
</dbReference>
<organism evidence="8 9">
    <name type="scientific">Natronomonas salsuginis</name>
    <dbReference type="NCBI Taxonomy" id="2217661"/>
    <lineage>
        <taxon>Archaea</taxon>
        <taxon>Methanobacteriati</taxon>
        <taxon>Methanobacteriota</taxon>
        <taxon>Stenosarchaea group</taxon>
        <taxon>Halobacteria</taxon>
        <taxon>Halobacteriales</taxon>
        <taxon>Natronomonadaceae</taxon>
        <taxon>Natronomonas</taxon>
    </lineage>
</organism>
<feature type="domain" description="Histidine kinase" evidence="6">
    <location>
        <begin position="150"/>
        <end position="356"/>
    </location>
</feature>
<evidence type="ECO:0000256" key="5">
    <source>
        <dbReference type="ARBA" id="ARBA00022777"/>
    </source>
</evidence>